<evidence type="ECO:0000256" key="1">
    <source>
        <dbReference type="SAM" id="MobiDB-lite"/>
    </source>
</evidence>
<dbReference type="Proteomes" id="UP000033736">
    <property type="component" value="Unassembled WGS sequence"/>
</dbReference>
<sequence length="46" mass="5125">MSDQDLTKQGSQMLNNSSAGQLLQQSELKKIDASQEYDLNTQNPLI</sequence>
<comment type="caution">
    <text evidence="2">The sequence shown here is derived from an EMBL/GenBank/DDBJ whole genome shotgun (WGS) entry which is preliminary data.</text>
</comment>
<feature type="region of interest" description="Disordered" evidence="1">
    <location>
        <begin position="1"/>
        <end position="21"/>
    </location>
</feature>
<organism evidence="2 3">
    <name type="scientific">Rickettsia argasii T170-B</name>
    <dbReference type="NCBI Taxonomy" id="1268837"/>
    <lineage>
        <taxon>Bacteria</taxon>
        <taxon>Pseudomonadati</taxon>
        <taxon>Pseudomonadota</taxon>
        <taxon>Alphaproteobacteria</taxon>
        <taxon>Rickettsiales</taxon>
        <taxon>Rickettsiaceae</taxon>
        <taxon>Rickettsieae</taxon>
        <taxon>Rickettsia</taxon>
        <taxon>spotted fever group</taxon>
    </lineage>
</organism>
<protein>
    <submittedName>
        <fullName evidence="2">Conjugative transfer TraN domain protein</fullName>
    </submittedName>
</protein>
<gene>
    <name evidence="2" type="ORF">RAT170B_1625</name>
</gene>
<evidence type="ECO:0000313" key="2">
    <source>
        <dbReference type="EMBL" id="KJW03855.1"/>
    </source>
</evidence>
<proteinExistence type="predicted"/>
<dbReference type="PATRIC" id="fig|1268837.3.peg.536"/>
<dbReference type="EMBL" id="LAOQ01000010">
    <property type="protein sequence ID" value="KJW03855.1"/>
    <property type="molecule type" value="Genomic_DNA"/>
</dbReference>
<reference evidence="2 3" key="1">
    <citation type="submission" date="2015-01" db="EMBL/GenBank/DDBJ databases">
        <title>Genome Sequencing of Rickettsiales /home/snadendla/prok_pipe/test/illegal_ec_num.txt.</title>
        <authorList>
            <person name="Daugherty S.C."/>
            <person name="Su Q."/>
            <person name="Abolude K."/>
            <person name="Beier-Sexton M."/>
            <person name="Carlyon J.A."/>
            <person name="Carter R."/>
            <person name="Day N.P."/>
            <person name="Dumler S.J."/>
            <person name="Dyachenko V."/>
            <person name="Godinez A."/>
            <person name="Kurtti T.J."/>
            <person name="Lichay M."/>
            <person name="Mullins K.E."/>
            <person name="Ott S."/>
            <person name="Pappas-Brown V."/>
            <person name="Paris D.H."/>
            <person name="Patel P."/>
            <person name="Richards A.L."/>
            <person name="Sadzewicz L."/>
            <person name="Sears K."/>
            <person name="Seidman D."/>
            <person name="Sengamalay N."/>
            <person name="Stenos J."/>
            <person name="Tallon L.J."/>
            <person name="Vincent G."/>
            <person name="Fraser C.M."/>
            <person name="Munderloh U."/>
            <person name="Dunning-Hotopp J.C."/>
        </authorList>
    </citation>
    <scope>NUCLEOTIDE SEQUENCE [LARGE SCALE GENOMIC DNA]</scope>
    <source>
        <strain evidence="2 3">T170-B</strain>
    </source>
</reference>
<dbReference type="RefSeq" id="WP_261368779.1">
    <property type="nucleotide sequence ID" value="NZ_LAOQ01000010.1"/>
</dbReference>
<accession>A0A0F3RBN9</accession>
<keyword evidence="3" id="KW-1185">Reference proteome</keyword>
<evidence type="ECO:0000313" key="3">
    <source>
        <dbReference type="Proteomes" id="UP000033736"/>
    </source>
</evidence>
<dbReference type="AlphaFoldDB" id="A0A0F3RBN9"/>
<name>A0A0F3RBN9_9RICK</name>